<evidence type="ECO:0000313" key="7">
    <source>
        <dbReference type="Proteomes" id="UP000316199"/>
    </source>
</evidence>
<sequence>MNSDATRLWIKNPLEIFTATDECAKGGIVVENNLITEVLALGKQPKLPVQNVFDASNHVVLPGLINTHHHFFQTLTRAVPQALNKELFDWLRALYPIWAGLTPEMLYSASEVALAELLLSGCTTSADHHYLFPKGMEKAIDIQVEAARNMGMRVTLTRGSMSLGEDEAGLPPQSTVQTEDIILEDSERLIHQYHDAKDGSFLQIALAPCSPFSVSRNLMEESAKLSTAHNVRLHTHLAETQDEDRFCEKMFGLRPLDYLEDVGWLNKNTWLAHGIHFNNQEVPRLGRSNIGIAHCPTSNMVLASGVCPTLELEKAGVTIGLAVDGSASNDASNMIGEVRQALYLQRLKYGAAKISHQDVLRWATKGSAALLGRTDIGRLAAGSQADLAFFRLDDLNFSGSHDPLAALLLCQAQRADRVMISGSWRVEEGQITGFDIDSMKNKHHSLAKRLLKTNH</sequence>
<comment type="similarity">
    <text evidence="1">Belongs to the metallo-dependent hydrolases superfamily. ATZ/TRZ family.</text>
</comment>
<dbReference type="SUPFAM" id="SSF51338">
    <property type="entry name" value="Composite domain of metallo-dependent hydrolases"/>
    <property type="match status" value="1"/>
</dbReference>
<dbReference type="CDD" id="cd01298">
    <property type="entry name" value="ATZ_TRZ_like"/>
    <property type="match status" value="1"/>
</dbReference>
<dbReference type="PANTHER" id="PTHR43794:SF11">
    <property type="entry name" value="AMIDOHYDROLASE-RELATED DOMAIN-CONTAINING PROTEIN"/>
    <property type="match status" value="1"/>
</dbReference>
<dbReference type="InterPro" id="IPR050287">
    <property type="entry name" value="MTA/SAH_deaminase"/>
</dbReference>
<name>A0A520S0J2_9GAMM</name>
<dbReference type="Pfam" id="PF01979">
    <property type="entry name" value="Amidohydro_1"/>
    <property type="match status" value="1"/>
</dbReference>
<reference evidence="6 7" key="1">
    <citation type="submission" date="2019-02" db="EMBL/GenBank/DDBJ databases">
        <title>Prokaryotic population dynamics and viral predation in marine succession experiment using metagenomics: the confinement effect.</title>
        <authorList>
            <person name="Haro-Moreno J.M."/>
            <person name="Rodriguez-Valera F."/>
            <person name="Lopez-Perez M."/>
        </authorList>
    </citation>
    <scope>NUCLEOTIDE SEQUENCE [LARGE SCALE GENOMIC DNA]</scope>
    <source>
        <strain evidence="6">MED-G157</strain>
    </source>
</reference>
<dbReference type="PANTHER" id="PTHR43794">
    <property type="entry name" value="AMINOHYDROLASE SSNA-RELATED"/>
    <property type="match status" value="1"/>
</dbReference>
<evidence type="ECO:0000256" key="4">
    <source>
        <dbReference type="ARBA" id="ARBA00022833"/>
    </source>
</evidence>
<dbReference type="FunFam" id="3.20.20.140:FF:000014">
    <property type="entry name" value="5-methylthioadenosine/S-adenosylhomocysteine deaminase"/>
    <property type="match status" value="1"/>
</dbReference>
<comment type="caution">
    <text evidence="6">The sequence shown here is derived from an EMBL/GenBank/DDBJ whole genome shotgun (WGS) entry which is preliminary data.</text>
</comment>
<evidence type="ECO:0000256" key="1">
    <source>
        <dbReference type="ARBA" id="ARBA00006745"/>
    </source>
</evidence>
<dbReference type="Gene3D" id="2.30.40.10">
    <property type="entry name" value="Urease, subunit C, domain 1"/>
    <property type="match status" value="1"/>
</dbReference>
<dbReference type="EC" id="3.5.4.32" evidence="6"/>
<proteinExistence type="inferred from homology"/>
<dbReference type="GO" id="GO:0019239">
    <property type="term" value="F:deaminase activity"/>
    <property type="evidence" value="ECO:0007669"/>
    <property type="project" value="UniProtKB-ARBA"/>
</dbReference>
<evidence type="ECO:0000256" key="2">
    <source>
        <dbReference type="ARBA" id="ARBA00022723"/>
    </source>
</evidence>
<accession>A0A520S0J2</accession>
<evidence type="ECO:0000259" key="5">
    <source>
        <dbReference type="Pfam" id="PF01979"/>
    </source>
</evidence>
<dbReference type="GO" id="GO:0046872">
    <property type="term" value="F:metal ion binding"/>
    <property type="evidence" value="ECO:0007669"/>
    <property type="project" value="UniProtKB-KW"/>
</dbReference>
<gene>
    <name evidence="6" type="ORF">EVA68_05600</name>
</gene>
<dbReference type="AlphaFoldDB" id="A0A520S0J2"/>
<dbReference type="GO" id="GO:0102127">
    <property type="term" value="F:8-oxoguanine deaminase activity"/>
    <property type="evidence" value="ECO:0007669"/>
    <property type="project" value="UniProtKB-EC"/>
</dbReference>
<dbReference type="SUPFAM" id="SSF51556">
    <property type="entry name" value="Metallo-dependent hydrolases"/>
    <property type="match status" value="1"/>
</dbReference>
<keyword evidence="3 6" id="KW-0378">Hydrolase</keyword>
<organism evidence="6 7">
    <name type="scientific">OM182 bacterium</name>
    <dbReference type="NCBI Taxonomy" id="2510334"/>
    <lineage>
        <taxon>Bacteria</taxon>
        <taxon>Pseudomonadati</taxon>
        <taxon>Pseudomonadota</taxon>
        <taxon>Gammaproteobacteria</taxon>
        <taxon>OMG group</taxon>
        <taxon>OM182 clade</taxon>
    </lineage>
</organism>
<dbReference type="InterPro" id="IPR032466">
    <property type="entry name" value="Metal_Hydrolase"/>
</dbReference>
<dbReference type="NCBIfam" id="NF006055">
    <property type="entry name" value="PRK08203.1"/>
    <property type="match status" value="1"/>
</dbReference>
<feature type="domain" description="Amidohydrolase-related" evidence="5">
    <location>
        <begin position="59"/>
        <end position="406"/>
    </location>
</feature>
<evidence type="ECO:0000256" key="3">
    <source>
        <dbReference type="ARBA" id="ARBA00022801"/>
    </source>
</evidence>
<protein>
    <submittedName>
        <fullName evidence="6">8-oxoguanine deaminase</fullName>
        <ecNumber evidence="6">3.5.4.32</ecNumber>
    </submittedName>
</protein>
<dbReference type="EMBL" id="SHAG01000020">
    <property type="protein sequence ID" value="RZO75990.1"/>
    <property type="molecule type" value="Genomic_DNA"/>
</dbReference>
<dbReference type="InterPro" id="IPR006680">
    <property type="entry name" value="Amidohydro-rel"/>
</dbReference>
<keyword evidence="2" id="KW-0479">Metal-binding</keyword>
<dbReference type="Proteomes" id="UP000316199">
    <property type="component" value="Unassembled WGS sequence"/>
</dbReference>
<keyword evidence="4" id="KW-0862">Zinc</keyword>
<dbReference type="Gene3D" id="3.20.20.140">
    <property type="entry name" value="Metal-dependent hydrolases"/>
    <property type="match status" value="1"/>
</dbReference>
<evidence type="ECO:0000313" key="6">
    <source>
        <dbReference type="EMBL" id="RZO75990.1"/>
    </source>
</evidence>
<dbReference type="InterPro" id="IPR011059">
    <property type="entry name" value="Metal-dep_hydrolase_composite"/>
</dbReference>